<evidence type="ECO:0000256" key="3">
    <source>
        <dbReference type="ARBA" id="ARBA00023163"/>
    </source>
</evidence>
<dbReference type="Pfam" id="PF20240">
    <property type="entry name" value="DUF6597"/>
    <property type="match status" value="1"/>
</dbReference>
<reference evidence="6" key="1">
    <citation type="journal article" date="2019" name="Int. J. Syst. Evol. Microbiol.">
        <title>The Global Catalogue of Microorganisms (GCM) 10K type strain sequencing project: providing services to taxonomists for standard genome sequencing and annotation.</title>
        <authorList>
            <consortium name="The Broad Institute Genomics Platform"/>
            <consortium name="The Broad Institute Genome Sequencing Center for Infectious Disease"/>
            <person name="Wu L."/>
            <person name="Ma J."/>
        </authorList>
    </citation>
    <scope>NUCLEOTIDE SEQUENCE [LARGE SCALE GENOMIC DNA]</scope>
    <source>
        <strain evidence="6">JCM 3369</strain>
    </source>
</reference>
<dbReference type="InterPro" id="IPR018060">
    <property type="entry name" value="HTH_AraC"/>
</dbReference>
<sequence>MSGLAHVPAAPLRPLVAHAYGYRAGPMPTGVHRGLPSGSLTLVVELARPMHVTGLASDVTAHAVVGGLHVAPAFIDATGEQEGVQYALTPPAAHALLGVPAVELSGLTVDLADIIGPAADVLVERLAAAATWSERFAALDAALLHRLGDSLPRVPPEVAEAWRVLFATGGMVAVPDVARHVGWGRRHLTERFRQSTGLTPKQAGRVARFQAARSLLLLPARPALAEVAVRCGYADQAHLAREWRAMAGCSVTTWVREELPFVQDAGAPGGRDSAP</sequence>
<proteinExistence type="predicted"/>
<keyword evidence="6" id="KW-1185">Reference proteome</keyword>
<dbReference type="Pfam" id="PF12833">
    <property type="entry name" value="HTH_18"/>
    <property type="match status" value="1"/>
</dbReference>
<organism evidence="5 6">
    <name type="scientific">Georgenia faecalis</name>
    <dbReference type="NCBI Taxonomy" id="2483799"/>
    <lineage>
        <taxon>Bacteria</taxon>
        <taxon>Bacillati</taxon>
        <taxon>Actinomycetota</taxon>
        <taxon>Actinomycetes</taxon>
        <taxon>Micrococcales</taxon>
        <taxon>Bogoriellaceae</taxon>
        <taxon>Georgenia</taxon>
    </lineage>
</organism>
<dbReference type="EMBL" id="JBHSGF010000014">
    <property type="protein sequence ID" value="MFC4556564.1"/>
    <property type="molecule type" value="Genomic_DNA"/>
</dbReference>
<name>A0ABV9DFK5_9MICO</name>
<dbReference type="Proteomes" id="UP001595955">
    <property type="component" value="Unassembled WGS sequence"/>
</dbReference>
<keyword evidence="2" id="KW-0238">DNA-binding</keyword>
<gene>
    <name evidence="5" type="ORF">ACFO3F_15060</name>
</gene>
<protein>
    <submittedName>
        <fullName evidence="5">Helix-turn-helix domain-containing protein</fullName>
    </submittedName>
</protein>
<dbReference type="PROSITE" id="PS01124">
    <property type="entry name" value="HTH_ARAC_FAMILY_2"/>
    <property type="match status" value="1"/>
</dbReference>
<dbReference type="RefSeq" id="WP_206515484.1">
    <property type="nucleotide sequence ID" value="NZ_CP033325.1"/>
</dbReference>
<dbReference type="Gene3D" id="1.10.10.60">
    <property type="entry name" value="Homeodomain-like"/>
    <property type="match status" value="1"/>
</dbReference>
<keyword evidence="1" id="KW-0805">Transcription regulation</keyword>
<evidence type="ECO:0000313" key="6">
    <source>
        <dbReference type="Proteomes" id="UP001595955"/>
    </source>
</evidence>
<feature type="domain" description="HTH araC/xylS-type" evidence="4">
    <location>
        <begin position="174"/>
        <end position="257"/>
    </location>
</feature>
<evidence type="ECO:0000256" key="1">
    <source>
        <dbReference type="ARBA" id="ARBA00023015"/>
    </source>
</evidence>
<keyword evidence="3" id="KW-0804">Transcription</keyword>
<comment type="caution">
    <text evidence="5">The sequence shown here is derived from an EMBL/GenBank/DDBJ whole genome shotgun (WGS) entry which is preliminary data.</text>
</comment>
<dbReference type="PANTHER" id="PTHR46796">
    <property type="entry name" value="HTH-TYPE TRANSCRIPTIONAL ACTIVATOR RHAS-RELATED"/>
    <property type="match status" value="1"/>
</dbReference>
<dbReference type="InterPro" id="IPR050204">
    <property type="entry name" value="AraC_XylS_family_regulators"/>
</dbReference>
<dbReference type="SMART" id="SM00342">
    <property type="entry name" value="HTH_ARAC"/>
    <property type="match status" value="1"/>
</dbReference>
<evidence type="ECO:0000256" key="2">
    <source>
        <dbReference type="ARBA" id="ARBA00023125"/>
    </source>
</evidence>
<evidence type="ECO:0000259" key="4">
    <source>
        <dbReference type="PROSITE" id="PS01124"/>
    </source>
</evidence>
<dbReference type="InterPro" id="IPR046532">
    <property type="entry name" value="DUF6597"/>
</dbReference>
<dbReference type="PANTHER" id="PTHR46796:SF15">
    <property type="entry name" value="BLL1074 PROTEIN"/>
    <property type="match status" value="1"/>
</dbReference>
<accession>A0ABV9DFK5</accession>
<evidence type="ECO:0000313" key="5">
    <source>
        <dbReference type="EMBL" id="MFC4556564.1"/>
    </source>
</evidence>